<dbReference type="Pfam" id="PF02518">
    <property type="entry name" value="HATPase_c"/>
    <property type="match status" value="1"/>
</dbReference>
<evidence type="ECO:0000256" key="4">
    <source>
        <dbReference type="ARBA" id="ARBA00022679"/>
    </source>
</evidence>
<dbReference type="GO" id="GO:0016301">
    <property type="term" value="F:kinase activity"/>
    <property type="evidence" value="ECO:0007669"/>
    <property type="project" value="UniProtKB-KW"/>
</dbReference>
<dbReference type="Gene3D" id="3.30.565.10">
    <property type="entry name" value="Histidine kinase-like ATPase, C-terminal domain"/>
    <property type="match status" value="1"/>
</dbReference>
<dbReference type="Pfam" id="PF00512">
    <property type="entry name" value="HisKA"/>
    <property type="match status" value="1"/>
</dbReference>
<keyword evidence="7" id="KW-0472">Membrane</keyword>
<dbReference type="EC" id="2.7.13.3" evidence="2"/>
<name>A0ABS2WQ76_9BACT</name>
<dbReference type="PRINTS" id="PR00344">
    <property type="entry name" value="BCTRLSENSOR"/>
</dbReference>
<evidence type="ECO:0000256" key="1">
    <source>
        <dbReference type="ARBA" id="ARBA00000085"/>
    </source>
</evidence>
<dbReference type="SUPFAM" id="SSF47384">
    <property type="entry name" value="Homodimeric domain of signal transducing histidine kinase"/>
    <property type="match status" value="1"/>
</dbReference>
<reference evidence="9" key="2">
    <citation type="submission" date="2021-02" db="EMBL/GenBank/DDBJ databases">
        <authorList>
            <person name="Merkel A.Y."/>
        </authorList>
    </citation>
    <scope>NUCLEOTIDE SEQUENCE</scope>
    <source>
        <strain evidence="9">T05b</strain>
    </source>
</reference>
<feature type="transmembrane region" description="Helical" evidence="7">
    <location>
        <begin position="12"/>
        <end position="31"/>
    </location>
</feature>
<dbReference type="Gene3D" id="1.10.287.130">
    <property type="match status" value="1"/>
</dbReference>
<feature type="domain" description="Histidine kinase" evidence="8">
    <location>
        <begin position="179"/>
        <end position="382"/>
    </location>
</feature>
<dbReference type="SMART" id="SM00388">
    <property type="entry name" value="HisKA"/>
    <property type="match status" value="1"/>
</dbReference>
<keyword evidence="4" id="KW-0808">Transferase</keyword>
<protein>
    <recommendedName>
        <fullName evidence="2">histidine kinase</fullName>
        <ecNumber evidence="2">2.7.13.3</ecNumber>
    </recommendedName>
</protein>
<dbReference type="CDD" id="cd00082">
    <property type="entry name" value="HisKA"/>
    <property type="match status" value="1"/>
</dbReference>
<dbReference type="InterPro" id="IPR036097">
    <property type="entry name" value="HisK_dim/P_sf"/>
</dbReference>
<keyword evidence="7" id="KW-1133">Transmembrane helix</keyword>
<evidence type="ECO:0000313" key="10">
    <source>
        <dbReference type="Proteomes" id="UP000703590"/>
    </source>
</evidence>
<organism evidence="9 10">
    <name type="scientific">Sulfurospirillum tamanense</name>
    <dbReference type="NCBI Taxonomy" id="2813362"/>
    <lineage>
        <taxon>Bacteria</taxon>
        <taxon>Pseudomonadati</taxon>
        <taxon>Campylobacterota</taxon>
        <taxon>Epsilonproteobacteria</taxon>
        <taxon>Campylobacterales</taxon>
        <taxon>Sulfurospirillaceae</taxon>
        <taxon>Sulfurospirillum</taxon>
    </lineage>
</organism>
<comment type="catalytic activity">
    <reaction evidence="1">
        <text>ATP + protein L-histidine = ADP + protein N-phospho-L-histidine.</text>
        <dbReference type="EC" id="2.7.13.3"/>
    </reaction>
</comment>
<sequence>MKKSTKSALGYALLYTFVMVFVTAIPLYSYVSLALSHAQLQQEQELKAYALEVQRAIYGIGPETTTFVYPRSLLFESAIFDKNGKPLFSLLKENEVVLGEGTAKLKGRLSHRVLLAPNRLGAHSLVVSRPLSYTAVLLDALMLVGVVGVFVFAFSLLILSRSIQPFEEAARQMDRFFKDAMHELKTPLGVIRLNLEMLGEHIGPHRAISRANSALIALSTIYEDIEYLIKHRRVEYRLESFCASEALLARLDFFADMVAMKHLHVTHAITPDVMLLLNRQEWQRIVDNTLSNAIKYTPAQGSIHLELLCQGEKVVLCISDSGVGIADTEAIFQRYFRGDEIRGGFGIGLSIVKEICVKNGIEIQVRSTPDKGSCFCYTFSAL</sequence>
<dbReference type="InterPro" id="IPR036890">
    <property type="entry name" value="HATPase_C_sf"/>
</dbReference>
<keyword evidence="6" id="KW-0902">Two-component regulatory system</keyword>
<proteinExistence type="predicted"/>
<gene>
    <name evidence="9" type="ORF">JWV37_03175</name>
</gene>
<reference evidence="9" key="1">
    <citation type="submission" date="2021-02" db="EMBL/GenBank/DDBJ databases">
        <title>Sulfurospirillum tamanensis sp. nov.</title>
        <authorList>
            <person name="Frolova A."/>
            <person name="Merkel A."/>
            <person name="Slobodkin A."/>
        </authorList>
    </citation>
    <scope>NUCLEOTIDE SEQUENCE</scope>
    <source>
        <strain evidence="9">T05b</strain>
    </source>
</reference>
<dbReference type="EMBL" id="JAFHKK010000004">
    <property type="protein sequence ID" value="MBN2963772.1"/>
    <property type="molecule type" value="Genomic_DNA"/>
</dbReference>
<dbReference type="PANTHER" id="PTHR45453:SF1">
    <property type="entry name" value="PHOSPHATE REGULON SENSOR PROTEIN PHOR"/>
    <property type="match status" value="1"/>
</dbReference>
<dbReference type="PANTHER" id="PTHR45453">
    <property type="entry name" value="PHOSPHATE REGULON SENSOR PROTEIN PHOR"/>
    <property type="match status" value="1"/>
</dbReference>
<evidence type="ECO:0000256" key="3">
    <source>
        <dbReference type="ARBA" id="ARBA00022553"/>
    </source>
</evidence>
<dbReference type="Proteomes" id="UP000703590">
    <property type="component" value="Unassembled WGS sequence"/>
</dbReference>
<evidence type="ECO:0000256" key="6">
    <source>
        <dbReference type="ARBA" id="ARBA00023012"/>
    </source>
</evidence>
<feature type="transmembrane region" description="Helical" evidence="7">
    <location>
        <begin position="133"/>
        <end position="159"/>
    </location>
</feature>
<comment type="caution">
    <text evidence="9">The sequence shown here is derived from an EMBL/GenBank/DDBJ whole genome shotgun (WGS) entry which is preliminary data.</text>
</comment>
<keyword evidence="10" id="KW-1185">Reference proteome</keyword>
<dbReference type="InterPro" id="IPR005467">
    <property type="entry name" value="His_kinase_dom"/>
</dbReference>
<dbReference type="SMART" id="SM00387">
    <property type="entry name" value="HATPase_c"/>
    <property type="match status" value="1"/>
</dbReference>
<evidence type="ECO:0000259" key="8">
    <source>
        <dbReference type="PROSITE" id="PS50109"/>
    </source>
</evidence>
<dbReference type="InterPro" id="IPR050351">
    <property type="entry name" value="BphY/WalK/GraS-like"/>
</dbReference>
<dbReference type="InterPro" id="IPR003661">
    <property type="entry name" value="HisK_dim/P_dom"/>
</dbReference>
<keyword evidence="3" id="KW-0597">Phosphoprotein</keyword>
<dbReference type="RefSeq" id="WP_205458211.1">
    <property type="nucleotide sequence ID" value="NZ_JAFHKK010000004.1"/>
</dbReference>
<dbReference type="InterPro" id="IPR003594">
    <property type="entry name" value="HATPase_dom"/>
</dbReference>
<dbReference type="SUPFAM" id="SSF55874">
    <property type="entry name" value="ATPase domain of HSP90 chaperone/DNA topoisomerase II/histidine kinase"/>
    <property type="match status" value="1"/>
</dbReference>
<accession>A0ABS2WQ76</accession>
<evidence type="ECO:0000256" key="7">
    <source>
        <dbReference type="SAM" id="Phobius"/>
    </source>
</evidence>
<keyword evidence="7" id="KW-0812">Transmembrane</keyword>
<evidence type="ECO:0000313" key="9">
    <source>
        <dbReference type="EMBL" id="MBN2963772.1"/>
    </source>
</evidence>
<evidence type="ECO:0000256" key="5">
    <source>
        <dbReference type="ARBA" id="ARBA00022777"/>
    </source>
</evidence>
<evidence type="ECO:0000256" key="2">
    <source>
        <dbReference type="ARBA" id="ARBA00012438"/>
    </source>
</evidence>
<keyword evidence="5 9" id="KW-0418">Kinase</keyword>
<dbReference type="PROSITE" id="PS50109">
    <property type="entry name" value="HIS_KIN"/>
    <property type="match status" value="1"/>
</dbReference>
<dbReference type="InterPro" id="IPR004358">
    <property type="entry name" value="Sig_transdc_His_kin-like_C"/>
</dbReference>